<evidence type="ECO:0000313" key="3">
    <source>
        <dbReference type="Proteomes" id="UP000642107"/>
    </source>
</evidence>
<reference evidence="2 3" key="1">
    <citation type="submission" date="2020-09" db="EMBL/GenBank/DDBJ databases">
        <title>Flavimobilis rhizosphaerae sp. nov., isolated from rhizosphere soil of Spartina alterniflora.</title>
        <authorList>
            <person name="Hanqin C."/>
        </authorList>
    </citation>
    <scope>NUCLEOTIDE SEQUENCE [LARGE SCALE GENOMIC DNA]</scope>
    <source>
        <strain evidence="2 3">GY 10621</strain>
    </source>
</reference>
<sequence>MSRQQRHSNRKIVRSEGAFLHHGVDDHSPLVYSEIFGDGFKELAGAFRERARELFAEHCIAAMRVITDNGSCYRSHALQDALGIGVKHKLTCPPPPQANGKAEKSGRTRPQNGLPLAPTGQSPNMPRLPA</sequence>
<dbReference type="RefSeq" id="WP_192278534.1">
    <property type="nucleotide sequence ID" value="NZ_JACZDF010000002.1"/>
</dbReference>
<name>A0ABR9DP59_9MICO</name>
<dbReference type="Gene3D" id="3.30.420.10">
    <property type="entry name" value="Ribonuclease H-like superfamily/Ribonuclease H"/>
    <property type="match status" value="1"/>
</dbReference>
<protein>
    <submittedName>
        <fullName evidence="2">DDE-type integrase/transposase/recombinase</fullName>
    </submittedName>
</protein>
<gene>
    <name evidence="2" type="ORF">IGS67_05260</name>
</gene>
<evidence type="ECO:0000313" key="2">
    <source>
        <dbReference type="EMBL" id="MBD9698902.1"/>
    </source>
</evidence>
<dbReference type="EMBL" id="JACZDF010000002">
    <property type="protein sequence ID" value="MBD9698902.1"/>
    <property type="molecule type" value="Genomic_DNA"/>
</dbReference>
<dbReference type="InterPro" id="IPR036397">
    <property type="entry name" value="RNaseH_sf"/>
</dbReference>
<feature type="region of interest" description="Disordered" evidence="1">
    <location>
        <begin position="91"/>
        <end position="130"/>
    </location>
</feature>
<proteinExistence type="predicted"/>
<organism evidence="2 3">
    <name type="scientific">Flavimobilis rhizosphaerae</name>
    <dbReference type="NCBI Taxonomy" id="2775421"/>
    <lineage>
        <taxon>Bacteria</taxon>
        <taxon>Bacillati</taxon>
        <taxon>Actinomycetota</taxon>
        <taxon>Actinomycetes</taxon>
        <taxon>Micrococcales</taxon>
        <taxon>Jonesiaceae</taxon>
        <taxon>Flavimobilis</taxon>
    </lineage>
</organism>
<dbReference type="Proteomes" id="UP000642107">
    <property type="component" value="Unassembled WGS sequence"/>
</dbReference>
<keyword evidence="3" id="KW-1185">Reference proteome</keyword>
<dbReference type="SUPFAM" id="SSF53098">
    <property type="entry name" value="Ribonuclease H-like"/>
    <property type="match status" value="1"/>
</dbReference>
<dbReference type="InterPro" id="IPR012337">
    <property type="entry name" value="RNaseH-like_sf"/>
</dbReference>
<evidence type="ECO:0000256" key="1">
    <source>
        <dbReference type="SAM" id="MobiDB-lite"/>
    </source>
</evidence>
<comment type="caution">
    <text evidence="2">The sequence shown here is derived from an EMBL/GenBank/DDBJ whole genome shotgun (WGS) entry which is preliminary data.</text>
</comment>
<accession>A0ABR9DP59</accession>